<dbReference type="GO" id="GO:0141221">
    <property type="term" value="F:histone deacetylase activity, hydrolytic mechanism"/>
    <property type="evidence" value="ECO:0007669"/>
    <property type="project" value="UniProtKB-EC"/>
</dbReference>
<evidence type="ECO:0000256" key="15">
    <source>
        <dbReference type="PIRSR" id="PIRSR037911-3"/>
    </source>
</evidence>
<feature type="binding site" evidence="14">
    <location>
        <position position="711"/>
    </location>
    <ligand>
        <name>Zn(2+)</name>
        <dbReference type="ChEBI" id="CHEBI:29105"/>
    </ligand>
</feature>
<evidence type="ECO:0000256" key="10">
    <source>
        <dbReference type="ARBA" id="ARBA00023163"/>
    </source>
</evidence>
<keyword evidence="7 14" id="KW-0862">Zinc</keyword>
<feature type="site" description="Contributes to catalysis" evidence="15">
    <location>
        <position position="1019"/>
    </location>
</feature>
<dbReference type="RefSeq" id="XP_014048792.2">
    <property type="nucleotide sequence ID" value="XM_014193317.2"/>
</dbReference>
<keyword evidence="6 12" id="KW-0378">Hydrolase</keyword>
<keyword evidence="9 12" id="KW-0805">Transcription regulation</keyword>
<evidence type="ECO:0000256" key="3">
    <source>
        <dbReference type="ARBA" id="ARBA00012111"/>
    </source>
</evidence>
<comment type="similarity">
    <text evidence="2 12">Belongs to the histone deacetylase family. HD type 2 subfamily.</text>
</comment>
<keyword evidence="5 14" id="KW-0479">Metal-binding</keyword>
<dbReference type="InterPro" id="IPR046949">
    <property type="entry name" value="HDAC4/5/7/9"/>
</dbReference>
<evidence type="ECO:0000313" key="20">
    <source>
        <dbReference type="Proteomes" id="UP001652741"/>
    </source>
</evidence>
<evidence type="ECO:0000256" key="14">
    <source>
        <dbReference type="PIRSR" id="PIRSR037911-2"/>
    </source>
</evidence>
<keyword evidence="8 12" id="KW-0156">Chromatin regulator</keyword>
<evidence type="ECO:0000256" key="12">
    <source>
        <dbReference type="PIRNR" id="PIRNR037911"/>
    </source>
</evidence>
<dbReference type="InterPro" id="IPR023696">
    <property type="entry name" value="Ureohydrolase_dom_sf"/>
</dbReference>
<dbReference type="GeneID" id="106601252"/>
<comment type="catalytic activity">
    <reaction evidence="12">
        <text>N(6)-acetyl-L-lysyl-[histone] + H2O = L-lysyl-[histone] + acetate</text>
        <dbReference type="Rhea" id="RHEA:58196"/>
        <dbReference type="Rhea" id="RHEA-COMP:9845"/>
        <dbReference type="Rhea" id="RHEA-COMP:11338"/>
        <dbReference type="ChEBI" id="CHEBI:15377"/>
        <dbReference type="ChEBI" id="CHEBI:29969"/>
        <dbReference type="ChEBI" id="CHEBI:30089"/>
        <dbReference type="ChEBI" id="CHEBI:61930"/>
        <dbReference type="EC" id="3.5.1.98"/>
    </reaction>
</comment>
<evidence type="ECO:0000313" key="21">
    <source>
        <dbReference type="RefSeq" id="XP_014048792.2"/>
    </source>
</evidence>
<feature type="region of interest" description="Disordered" evidence="17">
    <location>
        <begin position="550"/>
        <end position="629"/>
    </location>
</feature>
<proteinExistence type="inferred from homology"/>
<comment type="subcellular location">
    <subcellularLocation>
        <location evidence="1 12">Nucleus</location>
    </subcellularLocation>
</comment>
<keyword evidence="16" id="KW-0175">Coiled coil</keyword>
<dbReference type="Proteomes" id="UP001652741">
    <property type="component" value="Chromosome ssa03"/>
</dbReference>
<dbReference type="PIRSF" id="PIRSF037911">
    <property type="entry name" value="HDAC_II_euk"/>
    <property type="match status" value="1"/>
</dbReference>
<evidence type="ECO:0000256" key="2">
    <source>
        <dbReference type="ARBA" id="ARBA00007738"/>
    </source>
</evidence>
<evidence type="ECO:0000256" key="1">
    <source>
        <dbReference type="ARBA" id="ARBA00004123"/>
    </source>
</evidence>
<organism evidence="20 21">
    <name type="scientific">Salmo salar</name>
    <name type="common">Atlantic salmon</name>
    <dbReference type="NCBI Taxonomy" id="8030"/>
    <lineage>
        <taxon>Eukaryota</taxon>
        <taxon>Metazoa</taxon>
        <taxon>Chordata</taxon>
        <taxon>Craniata</taxon>
        <taxon>Vertebrata</taxon>
        <taxon>Euteleostomi</taxon>
        <taxon>Actinopterygii</taxon>
        <taxon>Neopterygii</taxon>
        <taxon>Teleostei</taxon>
        <taxon>Protacanthopterygii</taxon>
        <taxon>Salmoniformes</taxon>
        <taxon>Salmonidae</taxon>
        <taxon>Salmoninae</taxon>
        <taxon>Salmo</taxon>
    </lineage>
</organism>
<evidence type="ECO:0000256" key="5">
    <source>
        <dbReference type="ARBA" id="ARBA00022723"/>
    </source>
</evidence>
<comment type="function">
    <text evidence="12">Responsible for the deacetylation of lysine residues on the N-terminal part of the core histones (H2A, H2B, H3 and H4). Histone deacetylation gives a tag for epigenetic repression and plays an important role in transcriptional regulation, cell cycle progression and developmental events.</text>
</comment>
<dbReference type="Gene3D" id="3.40.800.20">
    <property type="entry name" value="Histone deacetylase domain"/>
    <property type="match status" value="1"/>
</dbReference>
<feature type="domain" description="Histone deacetylase glutamine rich N-terminal" evidence="19">
    <location>
        <begin position="95"/>
        <end position="183"/>
    </location>
</feature>
<dbReference type="CDD" id="cd10164">
    <property type="entry name" value="ClassIIa_HDAC5_Gln-rich-N"/>
    <property type="match status" value="1"/>
</dbReference>
<feature type="region of interest" description="Disordered" evidence="17">
    <location>
        <begin position="496"/>
        <end position="516"/>
    </location>
</feature>
<dbReference type="AlphaFoldDB" id="A0A1S3RAA8"/>
<dbReference type="CDD" id="cd10007">
    <property type="entry name" value="HDAC5"/>
    <property type="match status" value="1"/>
</dbReference>
<evidence type="ECO:0000256" key="6">
    <source>
        <dbReference type="ARBA" id="ARBA00022801"/>
    </source>
</evidence>
<evidence type="ECO:0000256" key="9">
    <source>
        <dbReference type="ARBA" id="ARBA00023015"/>
    </source>
</evidence>
<feature type="binding site" evidence="14">
    <location>
        <position position="709"/>
    </location>
    <ligand>
        <name>Zn(2+)</name>
        <dbReference type="ChEBI" id="CHEBI:29105"/>
    </ligand>
</feature>
<evidence type="ECO:0000256" key="8">
    <source>
        <dbReference type="ARBA" id="ARBA00022853"/>
    </source>
</evidence>
<gene>
    <name evidence="21" type="primary">LOC106601252</name>
</gene>
<feature type="domain" description="Histone deacetylase" evidence="18">
    <location>
        <begin position="717"/>
        <end position="1035"/>
    </location>
</feature>
<dbReference type="GO" id="GO:0046872">
    <property type="term" value="F:metal ion binding"/>
    <property type="evidence" value="ECO:0007669"/>
    <property type="project" value="UniProtKB-KW"/>
</dbReference>
<evidence type="ECO:0000256" key="4">
    <source>
        <dbReference type="ARBA" id="ARBA00022491"/>
    </source>
</evidence>
<feature type="region of interest" description="Disordered" evidence="17">
    <location>
        <begin position="323"/>
        <end position="352"/>
    </location>
</feature>
<evidence type="ECO:0000256" key="16">
    <source>
        <dbReference type="SAM" id="Coils"/>
    </source>
</evidence>
<sequence length="1135" mass="123805">MLLRPTVPGLCAMLQTIYETESCFSSDTVSSREQPLELLPPSQVSAMPSAAVEVKTTLPSGMQSPVGGSEQGVGGGPVDLRTDPRLGPLGGGGGVDPAMREQQLQHELLLLKQQQELQKQLLFAEFQKQHEVLTRQHEVQLQEHLKQQQEILAAKRQQELEQKRKLEQQRHEELEKQRLEQQLLMLRNKEKGKESAIASTEVKLKLQEFLLSKKEPGTPGGLNHSFPQKCWGAHHTSLGPNSPPQSNTPGTPPSYKLPPLLGSYEGRDDFPLRKTASEPNLKVRSRLKQKVAERRSSPLLRRKDGTVISTFKKRAVEISVSSMCSSAPGSGPSSPNSSNSAIAENGSSGSVPNIHAEQLRSLHQTLNTDGTVSSLNLYTSPSLPNISLGLPANSHLTANQKLLQEAERQAIQTMRQGGALTGKFVSTSSLPASCLPPGMQHDLDSTQAPNSHSSHSSLLQHVLLLEQARQQSALLSVPMYGQSPLVTGERVSNSMRTVNKLPRHRPLSRTQSAPLPQSPQALQQLVMQQQHQHFLEKQKQYQLNKILSKGVELPRQPPTHPEETEEELTETQEMQEEGAGSGRLGEGCPQEQRLQEESGETSPPSERLLTPLKGESTESDLEEEDDEDEAIELRECDEEGVPYGQHHLQQLNVFQASLSISGMPHRPLGRAQSSPATASVKGAPMGEVPIKHLFTTGLVYDTFMLKHQCMCGNTHIHPEHAGRIQSVWSRLQETGLLGRCERIRGRKATLDEIQTVHSEYHTLLYGTSPLNRQKLDSKKLLGPISQKMYAVLPCGGIGVDSDTVWNEMHSSGAVRMAVGCVIELAFKVAAGELKNGFAVVRPPGHHAEESTAMGFCFFNSVAITAKLLQQKLGVSKILIVDWDIHHGNGTQQAFYNDPNVLYISMHRYDDGNFFPGSGAPEEVGVGPGVGFNTNIAWTGGVEPPMGDVEYLTAFRTVVMPIANEFSPDVVLVSAGFDAVEGHQSPLGGYNVTAKCFGHLTKQLMKLAGGRVVLALEGGHDLTAICDASESCVAALLGDELDPLPQAVLQQKPCPKAAASLERVIEIQSKHWSSLQRLAPTVGQSLMDAQRREKEEADTVTAMASLTVDTEQAAASTVSTETSRSTEEPMEEEPVL</sequence>
<dbReference type="Pfam" id="PF12203">
    <property type="entry name" value="HDAC4_Gln"/>
    <property type="match status" value="1"/>
</dbReference>
<dbReference type="EC" id="3.5.1.98" evidence="3 12"/>
<feature type="compositionally biased region" description="Basic and acidic residues" evidence="17">
    <location>
        <begin position="265"/>
        <end position="276"/>
    </location>
</feature>
<feature type="compositionally biased region" description="Polar residues" evidence="17">
    <location>
        <begin position="238"/>
        <end position="249"/>
    </location>
</feature>
<dbReference type="PRINTS" id="PR01270">
    <property type="entry name" value="HDASUPER"/>
</dbReference>
<reference evidence="21" key="1">
    <citation type="submission" date="2025-08" db="UniProtKB">
        <authorList>
            <consortium name="RefSeq"/>
        </authorList>
    </citation>
    <scope>IDENTIFICATION</scope>
</reference>
<dbReference type="PANTHER" id="PTHR45364">
    <property type="entry name" value="HISTONE DEACETYLASE 9-RELATED"/>
    <property type="match status" value="1"/>
</dbReference>
<evidence type="ECO:0000256" key="17">
    <source>
        <dbReference type="SAM" id="MobiDB-lite"/>
    </source>
</evidence>
<dbReference type="SUPFAM" id="SSF52768">
    <property type="entry name" value="Arginase/deacetylase"/>
    <property type="match status" value="1"/>
</dbReference>
<keyword evidence="20" id="KW-1185">Reference proteome</keyword>
<evidence type="ECO:0000259" key="19">
    <source>
        <dbReference type="Pfam" id="PF12203"/>
    </source>
</evidence>
<feature type="active site" evidence="13">
    <location>
        <position position="846"/>
    </location>
</feature>
<evidence type="ECO:0000256" key="11">
    <source>
        <dbReference type="ARBA" id="ARBA00023242"/>
    </source>
</evidence>
<protein>
    <recommendedName>
        <fullName evidence="3 12">Histone deacetylase</fullName>
        <ecNumber evidence="3 12">3.5.1.98</ecNumber>
    </recommendedName>
</protein>
<feature type="region of interest" description="Disordered" evidence="17">
    <location>
        <begin position="1104"/>
        <end position="1135"/>
    </location>
</feature>
<dbReference type="InterPro" id="IPR037138">
    <property type="entry name" value="His_deacetylse_dom_sf"/>
</dbReference>
<dbReference type="Pfam" id="PF00850">
    <property type="entry name" value="Hist_deacetyl"/>
    <property type="match status" value="1"/>
</dbReference>
<feature type="compositionally biased region" description="Acidic residues" evidence="17">
    <location>
        <begin position="563"/>
        <end position="576"/>
    </location>
</feature>
<accession>A0A1S3RAA8</accession>
<name>A0A1S3RAA8_SALSA</name>
<keyword evidence="11" id="KW-0539">Nucleus</keyword>
<feature type="region of interest" description="Disordered" evidence="17">
    <location>
        <begin position="215"/>
        <end position="298"/>
    </location>
</feature>
<evidence type="ECO:0000256" key="7">
    <source>
        <dbReference type="ARBA" id="ARBA00022833"/>
    </source>
</evidence>
<dbReference type="InterPro" id="IPR023801">
    <property type="entry name" value="His_deacetylse_dom"/>
</dbReference>
<feature type="compositionally biased region" description="Low complexity" evidence="17">
    <location>
        <begin position="1109"/>
        <end position="1122"/>
    </location>
</feature>
<dbReference type="GO" id="GO:0000122">
    <property type="term" value="P:negative regulation of transcription by RNA polymerase II"/>
    <property type="evidence" value="ECO:0007669"/>
    <property type="project" value="InterPro"/>
</dbReference>
<feature type="binding site" evidence="14">
    <location>
        <position position="794"/>
    </location>
    <ligand>
        <name>Zn(2+)</name>
        <dbReference type="ChEBI" id="CHEBI:29105"/>
    </ligand>
</feature>
<dbReference type="InterPro" id="IPR000286">
    <property type="entry name" value="HDACs"/>
</dbReference>
<evidence type="ECO:0000259" key="18">
    <source>
        <dbReference type="Pfam" id="PF00850"/>
    </source>
</evidence>
<feature type="binding site" evidence="14">
    <location>
        <position position="717"/>
    </location>
    <ligand>
        <name>Zn(2+)</name>
        <dbReference type="ChEBI" id="CHEBI:29105"/>
    </ligand>
</feature>
<dbReference type="GO" id="GO:0005634">
    <property type="term" value="C:nucleus"/>
    <property type="evidence" value="ECO:0007669"/>
    <property type="project" value="UniProtKB-SubCell"/>
</dbReference>
<dbReference type="Gene3D" id="6.10.250.1550">
    <property type="match status" value="1"/>
</dbReference>
<keyword evidence="4 12" id="KW-0678">Repressor</keyword>
<keyword evidence="10 12" id="KW-0804">Transcription</keyword>
<dbReference type="PANTHER" id="PTHR45364:SF12">
    <property type="entry name" value="HISTONE DEACETYLASE"/>
    <property type="match status" value="1"/>
</dbReference>
<evidence type="ECO:0000256" key="13">
    <source>
        <dbReference type="PIRSR" id="PIRSR037911-1"/>
    </source>
</evidence>
<feature type="coiled-coil region" evidence="16">
    <location>
        <begin position="149"/>
        <end position="196"/>
    </location>
</feature>
<feature type="compositionally biased region" description="Low complexity" evidence="17">
    <location>
        <begin position="323"/>
        <end position="341"/>
    </location>
</feature>
<dbReference type="InterPro" id="IPR024643">
    <property type="entry name" value="Hist_deacetylase_Gln_rich_N"/>
</dbReference>
<feature type="compositionally biased region" description="Acidic residues" evidence="17">
    <location>
        <begin position="617"/>
        <end position="629"/>
    </location>
</feature>